<sequence>MDTIEAIDCCHINITVPAGQHDSYLDRKFNYSVVLQGICTSQKIYTNIFVGFPCAAHDSKISNIQTLIKTV</sequence>
<evidence type="ECO:0000313" key="5">
    <source>
        <dbReference type="Proteomes" id="UP001162156"/>
    </source>
</evidence>
<proteinExistence type="predicted"/>
<accession>A0AAV8ZP88</accession>
<protein>
    <recommendedName>
        <fullName evidence="3">DDE Tnp4 domain-containing protein</fullName>
    </recommendedName>
</protein>
<feature type="domain" description="DDE Tnp4" evidence="3">
    <location>
        <begin position="7"/>
        <end position="68"/>
    </location>
</feature>
<comment type="cofactor">
    <cofactor evidence="1">
        <name>a divalent metal cation</name>
        <dbReference type="ChEBI" id="CHEBI:60240"/>
    </cofactor>
</comment>
<evidence type="ECO:0000256" key="2">
    <source>
        <dbReference type="ARBA" id="ARBA00022723"/>
    </source>
</evidence>
<dbReference type="Proteomes" id="UP001162156">
    <property type="component" value="Unassembled WGS sequence"/>
</dbReference>
<dbReference type="AlphaFoldDB" id="A0AAV8ZP88"/>
<dbReference type="Pfam" id="PF13359">
    <property type="entry name" value="DDE_Tnp_4"/>
    <property type="match status" value="1"/>
</dbReference>
<keyword evidence="5" id="KW-1185">Reference proteome</keyword>
<gene>
    <name evidence="4" type="ORF">NQ314_003326</name>
</gene>
<dbReference type="GO" id="GO:0046872">
    <property type="term" value="F:metal ion binding"/>
    <property type="evidence" value="ECO:0007669"/>
    <property type="project" value="UniProtKB-KW"/>
</dbReference>
<evidence type="ECO:0000313" key="4">
    <source>
        <dbReference type="EMBL" id="KAJ8966757.1"/>
    </source>
</evidence>
<organism evidence="4 5">
    <name type="scientific">Rhamnusium bicolor</name>
    <dbReference type="NCBI Taxonomy" id="1586634"/>
    <lineage>
        <taxon>Eukaryota</taxon>
        <taxon>Metazoa</taxon>
        <taxon>Ecdysozoa</taxon>
        <taxon>Arthropoda</taxon>
        <taxon>Hexapoda</taxon>
        <taxon>Insecta</taxon>
        <taxon>Pterygota</taxon>
        <taxon>Neoptera</taxon>
        <taxon>Endopterygota</taxon>
        <taxon>Coleoptera</taxon>
        <taxon>Polyphaga</taxon>
        <taxon>Cucujiformia</taxon>
        <taxon>Chrysomeloidea</taxon>
        <taxon>Cerambycidae</taxon>
        <taxon>Lepturinae</taxon>
        <taxon>Rhagiini</taxon>
        <taxon>Rhamnusium</taxon>
    </lineage>
</organism>
<comment type="caution">
    <text evidence="4">The sequence shown here is derived from an EMBL/GenBank/DDBJ whole genome shotgun (WGS) entry which is preliminary data.</text>
</comment>
<keyword evidence="2" id="KW-0479">Metal-binding</keyword>
<reference evidence="4" key="1">
    <citation type="journal article" date="2023" name="Insect Mol. Biol.">
        <title>Genome sequencing provides insights into the evolution of gene families encoding plant cell wall-degrading enzymes in longhorned beetles.</title>
        <authorList>
            <person name="Shin N.R."/>
            <person name="Okamura Y."/>
            <person name="Kirsch R."/>
            <person name="Pauchet Y."/>
        </authorList>
    </citation>
    <scope>NUCLEOTIDE SEQUENCE</scope>
    <source>
        <strain evidence="4">RBIC_L_NR</strain>
    </source>
</reference>
<dbReference type="InterPro" id="IPR027806">
    <property type="entry name" value="HARBI1_dom"/>
</dbReference>
<evidence type="ECO:0000256" key="1">
    <source>
        <dbReference type="ARBA" id="ARBA00001968"/>
    </source>
</evidence>
<dbReference type="EMBL" id="JANEYF010000943">
    <property type="protein sequence ID" value="KAJ8966757.1"/>
    <property type="molecule type" value="Genomic_DNA"/>
</dbReference>
<evidence type="ECO:0000259" key="3">
    <source>
        <dbReference type="Pfam" id="PF13359"/>
    </source>
</evidence>
<name>A0AAV8ZP88_9CUCU</name>